<accession>A0A420IL88</accession>
<dbReference type="AlphaFoldDB" id="A0A420IL88"/>
<reference evidence="1 2" key="1">
    <citation type="journal article" date="2018" name="BMC Genomics">
        <title>Comparative genome analyses reveal sequence features reflecting distinct modes of host-adaptation between dicot and monocot powdery mildew.</title>
        <authorList>
            <person name="Wu Y."/>
            <person name="Ma X."/>
            <person name="Pan Z."/>
            <person name="Kale S.D."/>
            <person name="Song Y."/>
            <person name="King H."/>
            <person name="Zhang Q."/>
            <person name="Presley C."/>
            <person name="Deng X."/>
            <person name="Wei C.I."/>
            <person name="Xiao S."/>
        </authorList>
    </citation>
    <scope>NUCLEOTIDE SEQUENCE [LARGE SCALE GENOMIC DNA]</scope>
    <source>
        <strain evidence="1">UCSC1</strain>
    </source>
</reference>
<comment type="caution">
    <text evidence="1">The sequence shown here is derived from an EMBL/GenBank/DDBJ whole genome shotgun (WGS) entry which is preliminary data.</text>
</comment>
<sequence>VRIRISGPTCTDGITHCGQTHPKPKNSQSPACDMIGYQEVYCAIIKSVHSKRGLFFTFDLGSRDPVRKSGYSRVIHVKSHSILTAPERRSLCLPCMGAKVVREHTLCAR</sequence>
<feature type="non-terminal residue" evidence="1">
    <location>
        <position position="1"/>
    </location>
</feature>
<protein>
    <submittedName>
        <fullName evidence="1">Uncharacterized protein</fullName>
    </submittedName>
</protein>
<organism evidence="1 2">
    <name type="scientific">Golovinomyces cichoracearum</name>
    <dbReference type="NCBI Taxonomy" id="62708"/>
    <lineage>
        <taxon>Eukaryota</taxon>
        <taxon>Fungi</taxon>
        <taxon>Dikarya</taxon>
        <taxon>Ascomycota</taxon>
        <taxon>Pezizomycotina</taxon>
        <taxon>Leotiomycetes</taxon>
        <taxon>Erysiphales</taxon>
        <taxon>Erysiphaceae</taxon>
        <taxon>Golovinomyces</taxon>
    </lineage>
</organism>
<gene>
    <name evidence="1" type="ORF">GcC1_079030</name>
</gene>
<evidence type="ECO:0000313" key="2">
    <source>
        <dbReference type="Proteomes" id="UP000285405"/>
    </source>
</evidence>
<evidence type="ECO:0000313" key="1">
    <source>
        <dbReference type="EMBL" id="RKF75319.1"/>
    </source>
</evidence>
<name>A0A420IL88_9PEZI</name>
<dbReference type="Proteomes" id="UP000285405">
    <property type="component" value="Unassembled WGS sequence"/>
</dbReference>
<dbReference type="EMBL" id="MCBR01007961">
    <property type="protein sequence ID" value="RKF75319.1"/>
    <property type="molecule type" value="Genomic_DNA"/>
</dbReference>
<proteinExistence type="predicted"/>